<protein>
    <submittedName>
        <fullName evidence="1">Uncharacterized protein</fullName>
    </submittedName>
</protein>
<gene>
    <name evidence="1" type="ORF">Vadar_016507</name>
</gene>
<reference evidence="1 2" key="1">
    <citation type="journal article" date="2021" name="Hortic Res">
        <title>High-quality reference genome and annotation aids understanding of berry development for evergreen blueberry (Vaccinium darrowii).</title>
        <authorList>
            <person name="Yu J."/>
            <person name="Hulse-Kemp A.M."/>
            <person name="Babiker E."/>
            <person name="Staton M."/>
        </authorList>
    </citation>
    <scope>NUCLEOTIDE SEQUENCE [LARGE SCALE GENOMIC DNA]</scope>
    <source>
        <strain evidence="2">cv. NJ 8807/NJ 8810</strain>
        <tissue evidence="1">Young leaf</tissue>
    </source>
</reference>
<proteinExistence type="predicted"/>
<dbReference type="EMBL" id="CM037157">
    <property type="protein sequence ID" value="KAH7849338.1"/>
    <property type="molecule type" value="Genomic_DNA"/>
</dbReference>
<dbReference type="Proteomes" id="UP000828048">
    <property type="component" value="Chromosome 7"/>
</dbReference>
<evidence type="ECO:0000313" key="1">
    <source>
        <dbReference type="EMBL" id="KAH7849338.1"/>
    </source>
</evidence>
<name>A0ACB7Y8H9_9ERIC</name>
<sequence length="535" mass="58225">MASPNHKEPPWIHSEYGNVVVGLRRPKSREGVTSSSSNSTAPRRPTSPLGSRPPPVKQLPPPSAAAKRTPSVERRRPNTPGKVRPNTPGKVPATPLPLPPSAVAKRSQSTERRRPSTPGNSVERLAAAKVLGTLSTRSLPFSFQEESFSVPINKTKPAPAPTTNQLSSARQGTPERSRPVANSKSIDQRQWPGRALKQSVIDDGTPAVDQVASDTESIYSENNGYVQGRRSVARFLEETNKPKNTLAPLKINVTNKLYVDSSPISTPKGVSSSRGFPTYPILGPPRPASPSRRPTSLASSTPRGRMPSSFRMRSGVTSALDDNLSNTPSILSFGGEVRRGGKVGENRIVDAHMLRVLDNRYLQWQFVNARVDAEMLFRRKTEEKSLYSAWVTTLKLRRSIVSKRVELQLQRQSLKLYSILKGQMLCLNDWDLIEGDNSSSLSGAAEALESSTLRLPVVGGGRADIKNVKDAIHSAVDVVQAMASPIGALMTKVDKMNSLVRELASITSKERALLGKCEDLLSMLTAMQVTMSLVP</sequence>
<comment type="caution">
    <text evidence="1">The sequence shown here is derived from an EMBL/GenBank/DDBJ whole genome shotgun (WGS) entry which is preliminary data.</text>
</comment>
<evidence type="ECO:0000313" key="2">
    <source>
        <dbReference type="Proteomes" id="UP000828048"/>
    </source>
</evidence>
<accession>A0ACB7Y8H9</accession>
<keyword evidence="2" id="KW-1185">Reference proteome</keyword>
<organism evidence="1 2">
    <name type="scientific">Vaccinium darrowii</name>
    <dbReference type="NCBI Taxonomy" id="229202"/>
    <lineage>
        <taxon>Eukaryota</taxon>
        <taxon>Viridiplantae</taxon>
        <taxon>Streptophyta</taxon>
        <taxon>Embryophyta</taxon>
        <taxon>Tracheophyta</taxon>
        <taxon>Spermatophyta</taxon>
        <taxon>Magnoliopsida</taxon>
        <taxon>eudicotyledons</taxon>
        <taxon>Gunneridae</taxon>
        <taxon>Pentapetalae</taxon>
        <taxon>asterids</taxon>
        <taxon>Ericales</taxon>
        <taxon>Ericaceae</taxon>
        <taxon>Vaccinioideae</taxon>
        <taxon>Vaccinieae</taxon>
        <taxon>Vaccinium</taxon>
    </lineage>
</organism>